<keyword evidence="1" id="KW-0472">Membrane</keyword>
<feature type="transmembrane region" description="Helical" evidence="1">
    <location>
        <begin position="216"/>
        <end position="243"/>
    </location>
</feature>
<dbReference type="InterPro" id="IPR003675">
    <property type="entry name" value="Rce1/LyrA-like_dom"/>
</dbReference>
<feature type="transmembrane region" description="Helical" evidence="1">
    <location>
        <begin position="87"/>
        <end position="106"/>
    </location>
</feature>
<dbReference type="RefSeq" id="WP_067559374.1">
    <property type="nucleotide sequence ID" value="NZ_CAOJUU010000038.1"/>
</dbReference>
<keyword evidence="4" id="KW-1185">Reference proteome</keyword>
<dbReference type="PANTHER" id="PTHR36435">
    <property type="entry name" value="SLR1288 PROTEIN"/>
    <property type="match status" value="1"/>
</dbReference>
<name>A0A140DY40_9FIRM</name>
<reference evidence="3 4" key="1">
    <citation type="journal article" date="2016" name="Gut Pathog.">
        <title>Whole genome sequencing of "Faecalibaculum rodentium" ALO17, isolated from C57BL/6J laboratory mouse feces.</title>
        <authorList>
            <person name="Lim S."/>
            <person name="Chang D.H."/>
            <person name="Ahn S."/>
            <person name="Kim B.C."/>
        </authorList>
    </citation>
    <scope>NUCLEOTIDE SEQUENCE [LARGE SCALE GENOMIC DNA]</scope>
    <source>
        <strain evidence="3 4">Alo17</strain>
    </source>
</reference>
<dbReference type="GO" id="GO:0004175">
    <property type="term" value="F:endopeptidase activity"/>
    <property type="evidence" value="ECO:0007669"/>
    <property type="project" value="UniProtKB-ARBA"/>
</dbReference>
<evidence type="ECO:0000256" key="1">
    <source>
        <dbReference type="SAM" id="Phobius"/>
    </source>
</evidence>
<dbReference type="GeneID" id="78478959"/>
<organism evidence="3 4">
    <name type="scientific">Faecalibaculum rodentium</name>
    <dbReference type="NCBI Taxonomy" id="1702221"/>
    <lineage>
        <taxon>Bacteria</taxon>
        <taxon>Bacillati</taxon>
        <taxon>Bacillota</taxon>
        <taxon>Erysipelotrichia</taxon>
        <taxon>Erysipelotrichales</taxon>
        <taxon>Erysipelotrichaceae</taxon>
        <taxon>Faecalibaculum</taxon>
    </lineage>
</organism>
<dbReference type="GO" id="GO:0080120">
    <property type="term" value="P:CAAX-box protein maturation"/>
    <property type="evidence" value="ECO:0007669"/>
    <property type="project" value="UniProtKB-ARBA"/>
</dbReference>
<evidence type="ECO:0000313" key="3">
    <source>
        <dbReference type="EMBL" id="AMK55567.1"/>
    </source>
</evidence>
<dbReference type="Pfam" id="PF02517">
    <property type="entry name" value="Rce1-like"/>
    <property type="match status" value="1"/>
</dbReference>
<protein>
    <recommendedName>
        <fullName evidence="2">CAAX prenyl protease 2/Lysostaphin resistance protein A-like domain-containing protein</fullName>
    </recommendedName>
</protein>
<sequence>MNHDNRQSLNCTQRIQRIGISLWAYLILQVAAGFLTSLPLIFGWPVSTTVFMAAAVLCGLPALAMALVLTGTPLTGLSTLGHRTLPTLLRAVPMTFFWSIGFSLLWALLGTSSQQLPAVFSTADKIGMFFIIGVIGPVIEELFFRGFAYNCLKRYSPVFAAIISSLAFSFLHMNFTQGIPVFFMALIFCWAYEQTGSLWVPILLHVINNSMALLVGWFPLLIILLLVLAVLGLVVTILMVPAIRQAWHQLMEKRALFRCVWKAPLFWLVGVAFLGFSVYMAVMG</sequence>
<evidence type="ECO:0000313" key="4">
    <source>
        <dbReference type="Proteomes" id="UP000069771"/>
    </source>
</evidence>
<feature type="transmembrane region" description="Helical" evidence="1">
    <location>
        <begin position="50"/>
        <end position="75"/>
    </location>
</feature>
<dbReference type="KEGG" id="fro:AALO17_24330"/>
<evidence type="ECO:0000259" key="2">
    <source>
        <dbReference type="Pfam" id="PF02517"/>
    </source>
</evidence>
<dbReference type="EMBL" id="CP011391">
    <property type="protein sequence ID" value="AMK55567.1"/>
    <property type="molecule type" value="Genomic_DNA"/>
</dbReference>
<dbReference type="Proteomes" id="UP000069771">
    <property type="component" value="Chromosome"/>
</dbReference>
<feature type="transmembrane region" description="Helical" evidence="1">
    <location>
        <begin position="20"/>
        <end position="44"/>
    </location>
</feature>
<dbReference type="InterPro" id="IPR052710">
    <property type="entry name" value="CAAX_protease"/>
</dbReference>
<feature type="transmembrane region" description="Helical" evidence="1">
    <location>
        <begin position="263"/>
        <end position="282"/>
    </location>
</feature>
<keyword evidence="1" id="KW-1133">Transmembrane helix</keyword>
<feature type="domain" description="CAAX prenyl protease 2/Lysostaphin resistance protein A-like" evidence="2">
    <location>
        <begin position="126"/>
        <end position="211"/>
    </location>
</feature>
<keyword evidence="1" id="KW-0812">Transmembrane</keyword>
<dbReference type="OrthoDB" id="4177129at2"/>
<proteinExistence type="predicted"/>
<dbReference type="PANTHER" id="PTHR36435:SF1">
    <property type="entry name" value="CAAX AMINO TERMINAL PROTEASE FAMILY PROTEIN"/>
    <property type="match status" value="1"/>
</dbReference>
<feature type="transmembrane region" description="Helical" evidence="1">
    <location>
        <begin position="126"/>
        <end position="144"/>
    </location>
</feature>
<dbReference type="STRING" id="1702221.AALO17_24330"/>
<dbReference type="AlphaFoldDB" id="A0A140DY40"/>
<gene>
    <name evidence="3" type="ORF">AALO17_24330</name>
</gene>
<accession>A0A140DY40</accession>